<dbReference type="AlphaFoldDB" id="A0A937K0C3"/>
<proteinExistence type="predicted"/>
<dbReference type="RefSeq" id="WP_202246016.1">
    <property type="nucleotide sequence ID" value="NZ_JAESIY010000011.1"/>
</dbReference>
<organism evidence="1 2">
    <name type="scientific">Fulvivirga sediminis</name>
    <dbReference type="NCBI Taxonomy" id="2803949"/>
    <lineage>
        <taxon>Bacteria</taxon>
        <taxon>Pseudomonadati</taxon>
        <taxon>Bacteroidota</taxon>
        <taxon>Cytophagia</taxon>
        <taxon>Cytophagales</taxon>
        <taxon>Fulvivirgaceae</taxon>
        <taxon>Fulvivirga</taxon>
    </lineage>
</organism>
<dbReference type="EMBL" id="JAESIY010000011">
    <property type="protein sequence ID" value="MBL3658223.1"/>
    <property type="molecule type" value="Genomic_DNA"/>
</dbReference>
<dbReference type="SUPFAM" id="SSF52172">
    <property type="entry name" value="CheY-like"/>
    <property type="match status" value="1"/>
</dbReference>
<accession>A0A937K0C3</accession>
<dbReference type="Gene3D" id="3.40.50.2300">
    <property type="match status" value="1"/>
</dbReference>
<gene>
    <name evidence="1" type="ORF">JL102_18870</name>
</gene>
<evidence type="ECO:0000313" key="2">
    <source>
        <dbReference type="Proteomes" id="UP000659388"/>
    </source>
</evidence>
<evidence type="ECO:0000313" key="1">
    <source>
        <dbReference type="EMBL" id="MBL3658223.1"/>
    </source>
</evidence>
<name>A0A937K0C3_9BACT</name>
<protein>
    <submittedName>
        <fullName evidence="1">Uncharacterized protein</fullName>
    </submittedName>
</protein>
<dbReference type="Proteomes" id="UP000659388">
    <property type="component" value="Unassembled WGS sequence"/>
</dbReference>
<sequence>MAFSLIIDDRLQEYKMLVQAAKDAGIKDNLQYMQNFNELREHLTMGLPAPKFIFISYDMPLLKAHSYLTAMKEIPALSKTKYVIYSESIPRTIQMIPMLGANHFYCQPSRGKHYQDILSRILCHKETPFFVMPYQYS</sequence>
<reference evidence="1" key="1">
    <citation type="submission" date="2021-01" db="EMBL/GenBank/DDBJ databases">
        <title>Fulvivirga kasyanovii gen. nov., sp nov., a novel member of the phylum Bacteroidetes isolated from seawater in a mussel farm.</title>
        <authorList>
            <person name="Zhao L.-H."/>
            <person name="Wang Z.-J."/>
        </authorList>
    </citation>
    <scope>NUCLEOTIDE SEQUENCE</scope>
    <source>
        <strain evidence="1">2943</strain>
    </source>
</reference>
<keyword evidence="2" id="KW-1185">Reference proteome</keyword>
<dbReference type="InterPro" id="IPR011006">
    <property type="entry name" value="CheY-like_superfamily"/>
</dbReference>
<comment type="caution">
    <text evidence="1">The sequence shown here is derived from an EMBL/GenBank/DDBJ whole genome shotgun (WGS) entry which is preliminary data.</text>
</comment>